<dbReference type="InterPro" id="IPR004713">
    <property type="entry name" value="CaH_exchang"/>
</dbReference>
<keyword evidence="15" id="KW-0472">Membrane</keyword>
<dbReference type="Pfam" id="PF13499">
    <property type="entry name" value="EF-hand_7"/>
    <property type="match status" value="2"/>
</dbReference>
<dbReference type="InterPro" id="IPR002048">
    <property type="entry name" value="EF_hand_dom"/>
</dbReference>
<evidence type="ECO:0000256" key="2">
    <source>
        <dbReference type="ARBA" id="ARBA00008170"/>
    </source>
</evidence>
<sequence length="688" mass="77700">MGKTQILVFVLLLQAVVNVNGRFLRYRSSSQLVSDGMDDESPMLLLKSQEPSSSEACEHMYGFLPCTENLAGHLFLVVVYEYMLFIGEKYLSSGSKLLFEILGEGVYGASFFHILGTLPESMILLVSGLSNSKEIAQKNVLTGVGLLVGSTVLHLTIVWGTCVIVGKHKLSEPECSATEDLQSSASKDLQCKRQLRCLTGSGITTDLKTSYTARIMVLSGIPFIVVQLPRIFRVFSWERVIILFSLIMCFAFLLFYFIYQLFRPWIQERSLNYVKHEHMRLQILKHVENQALEKLLADDGTPNTSAIKRLFEKIDLDADSYISYPELREMIKEIKFGRINVDKDDAIAEVINEFDTDDDHKITMDEFVNGLVKWLSEAKDIIGNQAPHQLKSSEDLYKVFKPLIRKRKLTAMILAHLNSIAAERLLKSDGAPNLPIIKGLFKKFDQDGDNCITQSELKELIFGVKFGKIQVDKDGLVKELFEELDTNHDHNISEEEFIGGIERWLSEHKLHKQGFASKDRLDLGTVDHPWIRIKAVLLLLLGITILSLLAEPLIESVQNFSSSANIPSFFVSFVMVPLATNSREAASRIISASRKKSTTTSWTFSEIYGGVFMNNILGLSVLLCLIFFRGLTWDFSTEALVVLVVCTVMGLFASFRSTFPLWTCFMAYLMYPFSLVLVYVFNYALGWS</sequence>
<evidence type="ECO:0000256" key="1">
    <source>
        <dbReference type="ARBA" id="ARBA00004651"/>
    </source>
</evidence>
<dbReference type="InterPro" id="IPR011992">
    <property type="entry name" value="EF-hand-dom_pair"/>
</dbReference>
<keyword evidence="16" id="KW-0739">Sodium transport</keyword>
<evidence type="ECO:0000313" key="17">
    <source>
        <dbReference type="Proteomes" id="UP000189703"/>
    </source>
</evidence>
<keyword evidence="3" id="KW-0813">Transport</keyword>
<dbReference type="SMART" id="SM00054">
    <property type="entry name" value="EFh"/>
    <property type="match status" value="4"/>
</dbReference>
<dbReference type="GO" id="GO:0006874">
    <property type="term" value="P:intracellular calcium ion homeostasis"/>
    <property type="evidence" value="ECO:0000318"/>
    <property type="project" value="GO_Central"/>
</dbReference>
<dbReference type="STRING" id="4432.A0A1U8BL88"/>
<keyword evidence="5" id="KW-1003">Cell membrane</keyword>
<dbReference type="eggNOG" id="ENOG502QRBZ">
    <property type="taxonomic scope" value="Eukaryota"/>
</dbReference>
<dbReference type="GeneID" id="104612096"/>
<keyword evidence="14" id="KW-0406">Ion transport</keyword>
<dbReference type="GO" id="GO:0070588">
    <property type="term" value="P:calcium ion transmembrane transport"/>
    <property type="evidence" value="ECO:0000318"/>
    <property type="project" value="GO_Central"/>
</dbReference>
<evidence type="ECO:0000256" key="12">
    <source>
        <dbReference type="ARBA" id="ARBA00023016"/>
    </source>
</evidence>
<dbReference type="PROSITE" id="PS50222">
    <property type="entry name" value="EF_HAND_2"/>
    <property type="match status" value="4"/>
</dbReference>
<accession>A0A1U8BL88</accession>
<dbReference type="GO" id="GO:0005509">
    <property type="term" value="F:calcium ion binding"/>
    <property type="evidence" value="ECO:0007669"/>
    <property type="project" value="InterPro"/>
</dbReference>
<evidence type="ECO:0000256" key="7">
    <source>
        <dbReference type="ARBA" id="ARBA00022692"/>
    </source>
</evidence>
<evidence type="ECO:0000256" key="8">
    <source>
        <dbReference type="ARBA" id="ARBA00022723"/>
    </source>
</evidence>
<keyword evidence="17" id="KW-1185">Reference proteome</keyword>
<dbReference type="PANTHER" id="PTHR31503">
    <property type="entry name" value="VACUOLAR CALCIUM ION TRANSPORTER"/>
    <property type="match status" value="1"/>
</dbReference>
<dbReference type="InterPro" id="IPR018247">
    <property type="entry name" value="EF_Hand_1_Ca_BS"/>
</dbReference>
<gene>
    <name evidence="18" type="primary">LOC104612096</name>
</gene>
<dbReference type="GO" id="GO:0015369">
    <property type="term" value="F:calcium:proton antiporter activity"/>
    <property type="evidence" value="ECO:0000318"/>
    <property type="project" value="GO_Central"/>
</dbReference>
<keyword evidence="12" id="KW-0346">Stress response</keyword>
<reference evidence="18" key="1">
    <citation type="submission" date="2025-08" db="UniProtKB">
        <authorList>
            <consortium name="RefSeq"/>
        </authorList>
    </citation>
    <scope>IDENTIFICATION</scope>
</reference>
<dbReference type="GO" id="GO:0005886">
    <property type="term" value="C:plasma membrane"/>
    <property type="evidence" value="ECO:0007669"/>
    <property type="project" value="UniProtKB-SubCell"/>
</dbReference>
<evidence type="ECO:0000256" key="3">
    <source>
        <dbReference type="ARBA" id="ARBA00022448"/>
    </source>
</evidence>
<keyword evidence="4" id="KW-0050">Antiport</keyword>
<evidence type="ECO:0000256" key="13">
    <source>
        <dbReference type="ARBA" id="ARBA00023053"/>
    </source>
</evidence>
<evidence type="ECO:0000313" key="18">
    <source>
        <dbReference type="RefSeq" id="XP_010277716.1"/>
    </source>
</evidence>
<keyword evidence="8" id="KW-0479">Metal-binding</keyword>
<dbReference type="PROSITE" id="PS00018">
    <property type="entry name" value="EF_HAND_1"/>
    <property type="match status" value="3"/>
</dbReference>
<name>A0A1U8BL88_NELNU</name>
<evidence type="ECO:0000256" key="4">
    <source>
        <dbReference type="ARBA" id="ARBA00022449"/>
    </source>
</evidence>
<protein>
    <submittedName>
        <fullName evidence="18">Uncharacterized protein LOC104612096</fullName>
    </submittedName>
</protein>
<comment type="subcellular location">
    <subcellularLocation>
        <location evidence="1">Cell membrane</location>
        <topology evidence="1">Multi-pass membrane protein</topology>
    </subcellularLocation>
</comment>
<dbReference type="InterPro" id="IPR004837">
    <property type="entry name" value="NaCa_Exmemb"/>
</dbReference>
<keyword evidence="13" id="KW-0915">Sodium</keyword>
<evidence type="ECO:0000256" key="14">
    <source>
        <dbReference type="ARBA" id="ARBA00023065"/>
    </source>
</evidence>
<dbReference type="OrthoDB" id="26525at2759"/>
<keyword evidence="11" id="KW-1133">Transmembrane helix</keyword>
<dbReference type="KEGG" id="nnu:104612096"/>
<dbReference type="GO" id="GO:0006814">
    <property type="term" value="P:sodium ion transport"/>
    <property type="evidence" value="ECO:0007669"/>
    <property type="project" value="UniProtKB-KW"/>
</dbReference>
<evidence type="ECO:0000256" key="16">
    <source>
        <dbReference type="ARBA" id="ARBA00023201"/>
    </source>
</evidence>
<dbReference type="AlphaFoldDB" id="A0A1U8BL88"/>
<dbReference type="PANTHER" id="PTHR31503:SF79">
    <property type="entry name" value="CALCIUM-BINDING EF-HAND PROTEIN"/>
    <property type="match status" value="1"/>
</dbReference>
<evidence type="ECO:0000256" key="5">
    <source>
        <dbReference type="ARBA" id="ARBA00022475"/>
    </source>
</evidence>
<dbReference type="Gene3D" id="1.10.238.10">
    <property type="entry name" value="EF-hand"/>
    <property type="match status" value="2"/>
</dbReference>
<evidence type="ECO:0000256" key="15">
    <source>
        <dbReference type="ARBA" id="ARBA00023136"/>
    </source>
</evidence>
<organism evidence="17 18">
    <name type="scientific">Nelumbo nucifera</name>
    <name type="common">Sacred lotus</name>
    <dbReference type="NCBI Taxonomy" id="4432"/>
    <lineage>
        <taxon>Eukaryota</taxon>
        <taxon>Viridiplantae</taxon>
        <taxon>Streptophyta</taxon>
        <taxon>Embryophyta</taxon>
        <taxon>Tracheophyta</taxon>
        <taxon>Spermatophyta</taxon>
        <taxon>Magnoliopsida</taxon>
        <taxon>Proteales</taxon>
        <taxon>Nelumbonaceae</taxon>
        <taxon>Nelumbo</taxon>
    </lineage>
</organism>
<dbReference type="OMA" id="IAHITEW"/>
<evidence type="ECO:0000256" key="10">
    <source>
        <dbReference type="ARBA" id="ARBA00022837"/>
    </source>
</evidence>
<evidence type="ECO:0000256" key="9">
    <source>
        <dbReference type="ARBA" id="ARBA00022737"/>
    </source>
</evidence>
<keyword evidence="10" id="KW-0106">Calcium</keyword>
<dbReference type="SUPFAM" id="SSF47473">
    <property type="entry name" value="EF-hand"/>
    <property type="match status" value="1"/>
</dbReference>
<proteinExistence type="inferred from homology"/>
<keyword evidence="6" id="KW-0109">Calcium transport</keyword>
<dbReference type="Pfam" id="PF01699">
    <property type="entry name" value="Na_Ca_ex"/>
    <property type="match status" value="1"/>
</dbReference>
<keyword evidence="7" id="KW-0812">Transmembrane</keyword>
<dbReference type="FunFam" id="1.20.1420.30:FF:000019">
    <property type="entry name" value="Sodium/calcium exchanger NCL2"/>
    <property type="match status" value="1"/>
</dbReference>
<evidence type="ECO:0000256" key="6">
    <source>
        <dbReference type="ARBA" id="ARBA00022568"/>
    </source>
</evidence>
<keyword evidence="9" id="KW-0677">Repeat</keyword>
<dbReference type="Proteomes" id="UP000189703">
    <property type="component" value="Unplaced"/>
</dbReference>
<comment type="similarity">
    <text evidence="2">Belongs to the Ca(2+):cation antiporter (CaCA) (TC 2.A.19) family.</text>
</comment>
<evidence type="ECO:0000256" key="11">
    <source>
        <dbReference type="ARBA" id="ARBA00022989"/>
    </source>
</evidence>
<dbReference type="RefSeq" id="XP_010277716.1">
    <property type="nucleotide sequence ID" value="XM_010279414.2"/>
</dbReference>